<feature type="domain" description="Abortive infection protein-like C-terminal" evidence="1">
    <location>
        <begin position="182"/>
        <end position="257"/>
    </location>
</feature>
<proteinExistence type="predicted"/>
<reference evidence="2" key="1">
    <citation type="submission" date="2022-12" db="EMBL/GenBank/DDBJ databases">
        <title>Draft Genome Sequences of Bacillus licheniformis and Bacillus paralicheniformis strains isolated from Irish skim milk powders.</title>
        <authorList>
            <person name="Lourenco A."/>
            <person name="Li F."/>
            <person name="Geraldine D."/>
            <person name="Tobin J.T."/>
            <person name="Butler F."/>
            <person name="Jordan K."/>
            <person name="Obrien T."/>
        </authorList>
    </citation>
    <scope>NUCLEOTIDE SEQUENCE</scope>
    <source>
        <strain evidence="2">3370</strain>
    </source>
</reference>
<dbReference type="Pfam" id="PF14355">
    <property type="entry name" value="Abi_C"/>
    <property type="match status" value="1"/>
</dbReference>
<name>A0AAW6K956_9BACI</name>
<sequence length="270" mass="31131">MNNNTVSLLDKCKNNLINIYTMYIGSNQFLPNNYYDYLTEEEYREARSLIIAYCQEKNIEVPNLIKECRSINELIYRIEARAHNNNTSLYEDIYEISEAFNPFIDEIELQNIEIKIINIECEVPQKLNYNDILDYINKCDARIKNGDYSGAITTAKTLIEGVCKEIIYNIEKKEYEGKSNLPKLFDEVRKHLSLEPKELDKPLKEVVSGLIKIIKGLNEIRNSSGDSHAGNGNNSKLALHHALLVVNSAKTAANFLFNTYEFQRKKGKFN</sequence>
<gene>
    <name evidence="2" type="ORF">PVN32_06690</name>
</gene>
<dbReference type="InterPro" id="IPR026001">
    <property type="entry name" value="Abi-like_C"/>
</dbReference>
<dbReference type="Proteomes" id="UP001216709">
    <property type="component" value="Unassembled WGS sequence"/>
</dbReference>
<dbReference type="RefSeq" id="WP_080623669.1">
    <property type="nucleotide sequence ID" value="NZ_JARAFO010000010.1"/>
</dbReference>
<organism evidence="2 3">
    <name type="scientific">Bacillus paralicheniformis</name>
    <dbReference type="NCBI Taxonomy" id="1648923"/>
    <lineage>
        <taxon>Bacteria</taxon>
        <taxon>Bacillati</taxon>
        <taxon>Bacillota</taxon>
        <taxon>Bacilli</taxon>
        <taxon>Bacillales</taxon>
        <taxon>Bacillaceae</taxon>
        <taxon>Bacillus</taxon>
    </lineage>
</organism>
<evidence type="ECO:0000313" key="3">
    <source>
        <dbReference type="Proteomes" id="UP001216709"/>
    </source>
</evidence>
<accession>A0AAW6K956</accession>
<evidence type="ECO:0000313" key="2">
    <source>
        <dbReference type="EMBL" id="MDE1451862.1"/>
    </source>
</evidence>
<dbReference type="AlphaFoldDB" id="A0AAW6K956"/>
<protein>
    <submittedName>
        <fullName evidence="2">Abortive infection family protein</fullName>
    </submittedName>
</protein>
<evidence type="ECO:0000259" key="1">
    <source>
        <dbReference type="Pfam" id="PF14355"/>
    </source>
</evidence>
<dbReference type="EMBL" id="JARAFO010000010">
    <property type="protein sequence ID" value="MDE1451862.1"/>
    <property type="molecule type" value="Genomic_DNA"/>
</dbReference>
<comment type="caution">
    <text evidence="2">The sequence shown here is derived from an EMBL/GenBank/DDBJ whole genome shotgun (WGS) entry which is preliminary data.</text>
</comment>